<gene>
    <name evidence="1" type="ORF">SMTD_LOCUS4590</name>
</gene>
<dbReference type="AlphaFoldDB" id="A0A183NR55"/>
<reference evidence="1 2" key="1">
    <citation type="submission" date="2018-11" db="EMBL/GenBank/DDBJ databases">
        <authorList>
            <consortium name="Pathogen Informatics"/>
        </authorList>
    </citation>
    <scope>NUCLEOTIDE SEQUENCE [LARGE SCALE GENOMIC DNA]</scope>
    <source>
        <strain>Denwood</strain>
        <strain evidence="2">Zambia</strain>
    </source>
</reference>
<dbReference type="Proteomes" id="UP000269396">
    <property type="component" value="Unassembled WGS sequence"/>
</dbReference>
<keyword evidence="2" id="KW-1185">Reference proteome</keyword>
<organism evidence="1 2">
    <name type="scientific">Schistosoma mattheei</name>
    <dbReference type="NCBI Taxonomy" id="31246"/>
    <lineage>
        <taxon>Eukaryota</taxon>
        <taxon>Metazoa</taxon>
        <taxon>Spiralia</taxon>
        <taxon>Lophotrochozoa</taxon>
        <taxon>Platyhelminthes</taxon>
        <taxon>Trematoda</taxon>
        <taxon>Digenea</taxon>
        <taxon>Strigeidida</taxon>
        <taxon>Schistosomatoidea</taxon>
        <taxon>Schistosomatidae</taxon>
        <taxon>Schistosoma</taxon>
    </lineage>
</organism>
<evidence type="ECO:0000313" key="2">
    <source>
        <dbReference type="Proteomes" id="UP000269396"/>
    </source>
</evidence>
<evidence type="ECO:0000313" key="1">
    <source>
        <dbReference type="EMBL" id="VDP08878.1"/>
    </source>
</evidence>
<dbReference type="EMBL" id="UZAL01014038">
    <property type="protein sequence ID" value="VDP08878.1"/>
    <property type="molecule type" value="Genomic_DNA"/>
</dbReference>
<sequence length="119" mass="13386">MPLILGPNTFALDAVRILLARGRPAAALEVFKMIDPENMNSAYLYSLLHFAVLGGLVSCPRIIIIIIIIIISLHIYIVTLFVDSVNVLLECWTYIICLSTVFQVQFYLDECLCNIQKIV</sequence>
<name>A0A183NR55_9TREM</name>
<dbReference type="STRING" id="31246.A0A183NR55"/>
<accession>A0A183NR55</accession>
<proteinExistence type="predicted"/>
<protein>
    <submittedName>
        <fullName evidence="1">Uncharacterized protein</fullName>
    </submittedName>
</protein>